<name>A0A2P2NK35_RHIMU</name>
<protein>
    <submittedName>
        <fullName evidence="1">Uncharacterized protein</fullName>
    </submittedName>
</protein>
<organism evidence="1">
    <name type="scientific">Rhizophora mucronata</name>
    <name type="common">Asiatic mangrove</name>
    <dbReference type="NCBI Taxonomy" id="61149"/>
    <lineage>
        <taxon>Eukaryota</taxon>
        <taxon>Viridiplantae</taxon>
        <taxon>Streptophyta</taxon>
        <taxon>Embryophyta</taxon>
        <taxon>Tracheophyta</taxon>
        <taxon>Spermatophyta</taxon>
        <taxon>Magnoliopsida</taxon>
        <taxon>eudicotyledons</taxon>
        <taxon>Gunneridae</taxon>
        <taxon>Pentapetalae</taxon>
        <taxon>rosids</taxon>
        <taxon>fabids</taxon>
        <taxon>Malpighiales</taxon>
        <taxon>Rhizophoraceae</taxon>
        <taxon>Rhizophora</taxon>
    </lineage>
</organism>
<dbReference type="EMBL" id="GGEC01062310">
    <property type="protein sequence ID" value="MBX42794.1"/>
    <property type="molecule type" value="Transcribed_RNA"/>
</dbReference>
<reference evidence="1" key="1">
    <citation type="submission" date="2018-02" db="EMBL/GenBank/DDBJ databases">
        <title>Rhizophora mucronata_Transcriptome.</title>
        <authorList>
            <person name="Meera S.P."/>
            <person name="Sreeshan A."/>
            <person name="Augustine A."/>
        </authorList>
    </citation>
    <scope>NUCLEOTIDE SEQUENCE</scope>
    <source>
        <tissue evidence="1">Leaf</tissue>
    </source>
</reference>
<evidence type="ECO:0000313" key="1">
    <source>
        <dbReference type="EMBL" id="MBX42794.1"/>
    </source>
</evidence>
<dbReference type="AlphaFoldDB" id="A0A2P2NK35"/>
<accession>A0A2P2NK35</accession>
<proteinExistence type="predicted"/>
<sequence>MLNYIVSYTLSVANYESRTWFSMMKGINELMRMISMTCRGLQID</sequence>